<evidence type="ECO:0000256" key="2">
    <source>
        <dbReference type="SAM" id="SignalP"/>
    </source>
</evidence>
<feature type="region of interest" description="Disordered" evidence="1">
    <location>
        <begin position="474"/>
        <end position="496"/>
    </location>
</feature>
<keyword evidence="2" id="KW-0732">Signal</keyword>
<feature type="region of interest" description="Disordered" evidence="1">
    <location>
        <begin position="19"/>
        <end position="52"/>
    </location>
</feature>
<name>A0A0G4HX18_9ALVE</name>
<feature type="compositionally biased region" description="Polar residues" evidence="1">
    <location>
        <begin position="485"/>
        <end position="496"/>
    </location>
</feature>
<evidence type="ECO:0000313" key="3">
    <source>
        <dbReference type="EMBL" id="CEM49058.1"/>
    </source>
</evidence>
<sequence length="547" mass="58977">MRTILVLGAALCLVHSSSGSGTVPLPPPPSSGEASEAPEVSTPSSQIETSPSSSSSLLLSFSGFLSKTVQADDGNVCHTQRLINSFFNPNTKISPAREFGLKLCRDRNGERSCCNAETESLFNSVLRQTAGSFQQMQENAVRNVKGREEEWMEKQQKAAEKMVIRLPKDAPHELRLLDLQYRTAVDDLIIEKESLKSAMASPSYRQCALTAMEEYELEYCRACNTSATTELVRSQRQWRSMPEKATRRVSKQCAEALKAVAARLEAVEVVVDDLERRLVRAASPPSPSPSVASASASSDPSDPLTASTFPPSLSLLTGPCVELQRLCLREGEPEEGEGEREPVGGKPEAYTGGKRAKEPCGGTDHLLEKLFGSACRLVLRLSEESERAASQALSLAGGSGNAKQALHKGQENQEEEDFVEIPVEVSDGRVETVKVDSSYGRIFAIAKERREQEGKTGLRDVGLEFGSLILGLRSLSPRQPEGPEVQQQSDSKKNAASRNFFGALSPRLGSGAAVCRASESEGGDVCFFPVDDGTDGSRVSGWVGFGG</sequence>
<accession>A0A0G4HX18</accession>
<organism evidence="3">
    <name type="scientific">Chromera velia CCMP2878</name>
    <dbReference type="NCBI Taxonomy" id="1169474"/>
    <lineage>
        <taxon>Eukaryota</taxon>
        <taxon>Sar</taxon>
        <taxon>Alveolata</taxon>
        <taxon>Colpodellida</taxon>
        <taxon>Chromeraceae</taxon>
        <taxon>Chromera</taxon>
    </lineage>
</organism>
<proteinExistence type="predicted"/>
<gene>
    <name evidence="3" type="ORF">Cvel_9181</name>
</gene>
<reference evidence="3" key="1">
    <citation type="submission" date="2014-11" db="EMBL/GenBank/DDBJ databases">
        <authorList>
            <person name="Otto D Thomas"/>
            <person name="Naeem Raeece"/>
        </authorList>
    </citation>
    <scope>NUCLEOTIDE SEQUENCE</scope>
</reference>
<feature type="chain" id="PRO_5005192313" evidence="2">
    <location>
        <begin position="20"/>
        <end position="547"/>
    </location>
</feature>
<feature type="region of interest" description="Disordered" evidence="1">
    <location>
        <begin position="331"/>
        <end position="357"/>
    </location>
</feature>
<dbReference type="VEuPathDB" id="CryptoDB:Cvel_9181"/>
<feature type="signal peptide" evidence="2">
    <location>
        <begin position="1"/>
        <end position="19"/>
    </location>
</feature>
<feature type="compositionally biased region" description="Low complexity" evidence="1">
    <location>
        <begin position="289"/>
        <end position="308"/>
    </location>
</feature>
<dbReference type="EMBL" id="CDMZ01004222">
    <property type="protein sequence ID" value="CEM49058.1"/>
    <property type="molecule type" value="Genomic_DNA"/>
</dbReference>
<feature type="region of interest" description="Disordered" evidence="1">
    <location>
        <begin position="280"/>
        <end position="310"/>
    </location>
</feature>
<dbReference type="AlphaFoldDB" id="A0A0G4HX18"/>
<feature type="compositionally biased region" description="Low complexity" evidence="1">
    <location>
        <begin position="31"/>
        <end position="52"/>
    </location>
</feature>
<protein>
    <submittedName>
        <fullName evidence="3">Uncharacterized protein</fullName>
    </submittedName>
</protein>
<evidence type="ECO:0000256" key="1">
    <source>
        <dbReference type="SAM" id="MobiDB-lite"/>
    </source>
</evidence>